<evidence type="ECO:0000256" key="1">
    <source>
        <dbReference type="SAM" id="MobiDB-lite"/>
    </source>
</evidence>
<dbReference type="EMBL" id="SRLO01000013">
    <property type="protein sequence ID" value="TNN86747.1"/>
    <property type="molecule type" value="Genomic_DNA"/>
</dbReference>
<proteinExistence type="predicted"/>
<protein>
    <submittedName>
        <fullName evidence="2">Uncharacterized protein</fullName>
    </submittedName>
</protein>
<sequence>MSYEEKAETIAIKKVSNPASGAMQNTTIPMLRPSLFSLWINYGASKRWLRHTYSELQCNMGPARGEEKALRMRQDRSTEGEPEQEWGVGQADTNGALAGGDKQKD</sequence>
<feature type="compositionally biased region" description="Basic and acidic residues" evidence="1">
    <location>
        <begin position="64"/>
        <end position="79"/>
    </location>
</feature>
<gene>
    <name evidence="2" type="ORF">EYF80_002930</name>
</gene>
<name>A0A4Z2J9M4_9TELE</name>
<keyword evidence="3" id="KW-1185">Reference proteome</keyword>
<evidence type="ECO:0000313" key="3">
    <source>
        <dbReference type="Proteomes" id="UP000314294"/>
    </source>
</evidence>
<reference evidence="2 3" key="1">
    <citation type="submission" date="2019-03" db="EMBL/GenBank/DDBJ databases">
        <title>First draft genome of Liparis tanakae, snailfish: a comprehensive survey of snailfish specific genes.</title>
        <authorList>
            <person name="Kim W."/>
            <person name="Song I."/>
            <person name="Jeong J.-H."/>
            <person name="Kim D."/>
            <person name="Kim S."/>
            <person name="Ryu S."/>
            <person name="Song J.Y."/>
            <person name="Lee S.K."/>
        </authorList>
    </citation>
    <scope>NUCLEOTIDE SEQUENCE [LARGE SCALE GENOMIC DNA]</scope>
    <source>
        <tissue evidence="2">Muscle</tissue>
    </source>
</reference>
<organism evidence="2 3">
    <name type="scientific">Liparis tanakae</name>
    <name type="common">Tanaka's snailfish</name>
    <dbReference type="NCBI Taxonomy" id="230148"/>
    <lineage>
        <taxon>Eukaryota</taxon>
        <taxon>Metazoa</taxon>
        <taxon>Chordata</taxon>
        <taxon>Craniata</taxon>
        <taxon>Vertebrata</taxon>
        <taxon>Euteleostomi</taxon>
        <taxon>Actinopterygii</taxon>
        <taxon>Neopterygii</taxon>
        <taxon>Teleostei</taxon>
        <taxon>Neoteleostei</taxon>
        <taxon>Acanthomorphata</taxon>
        <taxon>Eupercaria</taxon>
        <taxon>Perciformes</taxon>
        <taxon>Cottioidei</taxon>
        <taxon>Cottales</taxon>
        <taxon>Liparidae</taxon>
        <taxon>Liparis</taxon>
    </lineage>
</organism>
<feature type="region of interest" description="Disordered" evidence="1">
    <location>
        <begin position="63"/>
        <end position="105"/>
    </location>
</feature>
<dbReference type="Proteomes" id="UP000314294">
    <property type="component" value="Unassembled WGS sequence"/>
</dbReference>
<evidence type="ECO:0000313" key="2">
    <source>
        <dbReference type="EMBL" id="TNN86747.1"/>
    </source>
</evidence>
<accession>A0A4Z2J9M4</accession>
<dbReference type="AlphaFoldDB" id="A0A4Z2J9M4"/>
<comment type="caution">
    <text evidence="2">The sequence shown here is derived from an EMBL/GenBank/DDBJ whole genome shotgun (WGS) entry which is preliminary data.</text>
</comment>